<dbReference type="AlphaFoldDB" id="A0AA42CJX8"/>
<organism evidence="2 3">
    <name type="scientific">Lichenifustis flavocetrariae</name>
    <dbReference type="NCBI Taxonomy" id="2949735"/>
    <lineage>
        <taxon>Bacteria</taxon>
        <taxon>Pseudomonadati</taxon>
        <taxon>Pseudomonadota</taxon>
        <taxon>Alphaproteobacteria</taxon>
        <taxon>Hyphomicrobiales</taxon>
        <taxon>Lichenihabitantaceae</taxon>
        <taxon>Lichenifustis</taxon>
    </lineage>
</organism>
<feature type="chain" id="PRO_5041469661" description="Lipoprotein" evidence="1">
    <location>
        <begin position="23"/>
        <end position="115"/>
    </location>
</feature>
<gene>
    <name evidence="2" type="ORF">M8523_11180</name>
</gene>
<evidence type="ECO:0000313" key="2">
    <source>
        <dbReference type="EMBL" id="MCW6508581.1"/>
    </source>
</evidence>
<reference evidence="2" key="1">
    <citation type="submission" date="2022-05" db="EMBL/GenBank/DDBJ databases">
        <authorList>
            <person name="Pankratov T."/>
        </authorList>
    </citation>
    <scope>NUCLEOTIDE SEQUENCE</scope>
    <source>
        <strain evidence="2">BP6-180914</strain>
    </source>
</reference>
<dbReference type="Proteomes" id="UP001165667">
    <property type="component" value="Unassembled WGS sequence"/>
</dbReference>
<keyword evidence="1" id="KW-0732">Signal</keyword>
<keyword evidence="3" id="KW-1185">Reference proteome</keyword>
<name>A0AA42CJX8_9HYPH</name>
<proteinExistence type="predicted"/>
<feature type="signal peptide" evidence="1">
    <location>
        <begin position="1"/>
        <end position="22"/>
    </location>
</feature>
<dbReference type="RefSeq" id="WP_282584950.1">
    <property type="nucleotide sequence ID" value="NZ_JAMOIM010000006.1"/>
</dbReference>
<evidence type="ECO:0008006" key="4">
    <source>
        <dbReference type="Google" id="ProtNLM"/>
    </source>
</evidence>
<evidence type="ECO:0000256" key="1">
    <source>
        <dbReference type="SAM" id="SignalP"/>
    </source>
</evidence>
<sequence>MAYRPIVFVCSGLIALACAVHGAAGQPAADPNPNYATQPYTPQGFQLPEGQGCSGEVARWQAIQDNDYRSGNIGLPVYHRIQSEIAQAAAACAAGHDAQASALVRSSKARHGYPQ</sequence>
<dbReference type="PROSITE" id="PS51257">
    <property type="entry name" value="PROKAR_LIPOPROTEIN"/>
    <property type="match status" value="1"/>
</dbReference>
<evidence type="ECO:0000313" key="3">
    <source>
        <dbReference type="Proteomes" id="UP001165667"/>
    </source>
</evidence>
<dbReference type="EMBL" id="JAMOIM010000006">
    <property type="protein sequence ID" value="MCW6508581.1"/>
    <property type="molecule type" value="Genomic_DNA"/>
</dbReference>
<accession>A0AA42CJX8</accession>
<protein>
    <recommendedName>
        <fullName evidence="4">Lipoprotein</fullName>
    </recommendedName>
</protein>
<comment type="caution">
    <text evidence="2">The sequence shown here is derived from an EMBL/GenBank/DDBJ whole genome shotgun (WGS) entry which is preliminary data.</text>
</comment>